<name>A0A367CG29_9ENTE</name>
<organism evidence="4 5">
    <name type="scientific">Enterococcus durans</name>
    <dbReference type="NCBI Taxonomy" id="53345"/>
    <lineage>
        <taxon>Bacteria</taxon>
        <taxon>Bacillati</taxon>
        <taxon>Bacillota</taxon>
        <taxon>Bacilli</taxon>
        <taxon>Lactobacillales</taxon>
        <taxon>Enterococcaceae</taxon>
        <taxon>Enterococcus</taxon>
    </lineage>
</organism>
<dbReference type="NCBIfam" id="NF009688">
    <property type="entry name" value="PRK13209.1"/>
    <property type="match status" value="1"/>
</dbReference>
<dbReference type="GO" id="GO:0016861">
    <property type="term" value="F:intramolecular oxidoreductase activity, interconverting aldoses and ketoses"/>
    <property type="evidence" value="ECO:0007669"/>
    <property type="project" value="InterPro"/>
</dbReference>
<evidence type="ECO:0000313" key="5">
    <source>
        <dbReference type="Proteomes" id="UP000252797"/>
    </source>
</evidence>
<protein>
    <recommendedName>
        <fullName evidence="2">L-ribulose-5-phosphate 3-epimerase</fullName>
    </recommendedName>
</protein>
<dbReference type="STRING" id="53345.LIU_11390"/>
<dbReference type="GO" id="GO:0019852">
    <property type="term" value="P:L-ascorbic acid metabolic process"/>
    <property type="evidence" value="ECO:0007669"/>
    <property type="project" value="TreeGrafter"/>
</dbReference>
<evidence type="ECO:0000256" key="1">
    <source>
        <dbReference type="ARBA" id="ARBA00023235"/>
    </source>
</evidence>
<dbReference type="GO" id="GO:0034015">
    <property type="term" value="F:L-ribulose-5-phosphate 3-epimerase activity"/>
    <property type="evidence" value="ECO:0007669"/>
    <property type="project" value="TreeGrafter"/>
</dbReference>
<proteinExistence type="predicted"/>
<sequence>MAVIGIYEKALPQNISWAERFALVKKLGFDFMELSIDESDERLARLDWSEEEIKMIQSKLFASEIWLHSLCLSAHRRFPFGSDDEKKRNKAKNIMKKAIRLAHRLNIKIIQLAGYDVYYEQKSVLSRERFIECLTESVQEASRYGIILAIEIMDDPFINSVTKFMTIKNQIPSPFLQLYPDLGNLSAWSENYPAMELEKGKEHLVAIHLKDTYPVTTESTGKFRNVPFGKGCVDFLGLLKVLKRSGYEGAFLIEMWSGENAGYENEIQEAKDYLYPKLNEAGYHVE</sequence>
<dbReference type="PANTHER" id="PTHR43489:SF1">
    <property type="entry name" value="L-RIBULOSE-5-PHOSPHATE 3-EPIMERASE SGBU-RELATED"/>
    <property type="match status" value="1"/>
</dbReference>
<keyword evidence="1 4" id="KW-0413">Isomerase</keyword>
<dbReference type="InterPro" id="IPR013022">
    <property type="entry name" value="Xyl_isomerase-like_TIM-brl"/>
</dbReference>
<dbReference type="InterPro" id="IPR004560">
    <property type="entry name" value="L-Ru-5P_3-Epase"/>
</dbReference>
<dbReference type="Proteomes" id="UP000252797">
    <property type="component" value="Unassembled WGS sequence"/>
</dbReference>
<gene>
    <name evidence="4" type="ORF">EA71_02176</name>
</gene>
<dbReference type="RefSeq" id="WP_113846105.1">
    <property type="nucleotide sequence ID" value="NZ_LEPB01000004.1"/>
</dbReference>
<dbReference type="EMBL" id="LEPB01000004">
    <property type="protein sequence ID" value="RCA11418.1"/>
    <property type="molecule type" value="Genomic_DNA"/>
</dbReference>
<dbReference type="PANTHER" id="PTHR43489">
    <property type="entry name" value="ISOMERASE"/>
    <property type="match status" value="1"/>
</dbReference>
<dbReference type="NCBIfam" id="TIGR00542">
    <property type="entry name" value="hxl6Piso_put"/>
    <property type="match status" value="1"/>
</dbReference>
<reference evidence="4 5" key="1">
    <citation type="submission" date="2015-06" db="EMBL/GenBank/DDBJ databases">
        <title>The Genome Sequence of Enterococcus durans 4EA1.</title>
        <authorList>
            <consortium name="The Broad Institute Genomics Platform"/>
            <consortium name="The Broad Institute Genome Sequencing Center for Infectious Disease"/>
            <person name="Earl A.M."/>
            <person name="Van Tyne D."/>
            <person name="Lebreton F."/>
            <person name="Saavedra J.T."/>
            <person name="Gilmore M.S."/>
            <person name="Manson Mcguire A."/>
            <person name="Clock S."/>
            <person name="Crupain M."/>
            <person name="Rangan U."/>
            <person name="Young S."/>
            <person name="Abouelleil A."/>
            <person name="Cao P."/>
            <person name="Chapman S.B."/>
            <person name="Griggs A."/>
            <person name="Priest M."/>
            <person name="Shea T."/>
            <person name="Wortman J."/>
            <person name="Nusbaum C."/>
            <person name="Birren B."/>
        </authorList>
    </citation>
    <scope>NUCLEOTIDE SEQUENCE [LARGE SCALE GENOMIC DNA]</scope>
    <source>
        <strain evidence="4 5">4EA1</strain>
    </source>
</reference>
<feature type="domain" description="Xylose isomerase-like TIM barrel" evidence="3">
    <location>
        <begin position="21"/>
        <end position="273"/>
    </location>
</feature>
<dbReference type="Gene3D" id="3.20.20.150">
    <property type="entry name" value="Divalent-metal-dependent TIM barrel enzymes"/>
    <property type="match status" value="1"/>
</dbReference>
<evidence type="ECO:0000259" key="3">
    <source>
        <dbReference type="Pfam" id="PF01261"/>
    </source>
</evidence>
<accession>A0A367CG29</accession>
<evidence type="ECO:0000313" key="4">
    <source>
        <dbReference type="EMBL" id="RCA11418.1"/>
    </source>
</evidence>
<dbReference type="InterPro" id="IPR036237">
    <property type="entry name" value="Xyl_isomerase-like_sf"/>
</dbReference>
<dbReference type="NCBIfam" id="NF009689">
    <property type="entry name" value="PRK13210.1"/>
    <property type="match status" value="1"/>
</dbReference>
<comment type="caution">
    <text evidence="4">The sequence shown here is derived from an EMBL/GenBank/DDBJ whole genome shotgun (WGS) entry which is preliminary data.</text>
</comment>
<dbReference type="AlphaFoldDB" id="A0A367CG29"/>
<evidence type="ECO:0000256" key="2">
    <source>
        <dbReference type="NCBIfam" id="TIGR00542"/>
    </source>
</evidence>
<dbReference type="SUPFAM" id="SSF51658">
    <property type="entry name" value="Xylose isomerase-like"/>
    <property type="match status" value="1"/>
</dbReference>
<dbReference type="Pfam" id="PF01261">
    <property type="entry name" value="AP_endonuc_2"/>
    <property type="match status" value="1"/>
</dbReference>
<dbReference type="InterPro" id="IPR050417">
    <property type="entry name" value="Sugar_Epim/Isomerase"/>
</dbReference>